<evidence type="ECO:0000256" key="4">
    <source>
        <dbReference type="ARBA" id="ARBA00023163"/>
    </source>
</evidence>
<dbReference type="OrthoDB" id="7680836at2759"/>
<feature type="region of interest" description="Disordered" evidence="6">
    <location>
        <begin position="305"/>
        <end position="328"/>
    </location>
</feature>
<protein>
    <submittedName>
        <fullName evidence="8">Grainyhead-like</fullName>
    </submittedName>
</protein>
<name>A0A9P6UZ40_9FUNG</name>
<dbReference type="Proteomes" id="UP000738325">
    <property type="component" value="Unassembled WGS sequence"/>
</dbReference>
<dbReference type="EMBL" id="JAAAIP010000074">
    <property type="protein sequence ID" value="KAG0326765.1"/>
    <property type="molecule type" value="Genomic_DNA"/>
</dbReference>
<dbReference type="PANTHER" id="PTHR11037:SF20">
    <property type="entry name" value="PROTEIN GRAINYHEAD"/>
    <property type="match status" value="1"/>
</dbReference>
<keyword evidence="4" id="KW-0804">Transcription</keyword>
<feature type="compositionally biased region" description="Low complexity" evidence="6">
    <location>
        <begin position="8"/>
        <end position="51"/>
    </location>
</feature>
<feature type="region of interest" description="Disordered" evidence="6">
    <location>
        <begin position="415"/>
        <end position="521"/>
    </location>
</feature>
<keyword evidence="2" id="KW-0805">Transcription regulation</keyword>
<feature type="domain" description="Grh/CP2 DB" evidence="7">
    <location>
        <begin position="155"/>
        <end position="404"/>
    </location>
</feature>
<dbReference type="PROSITE" id="PS51968">
    <property type="entry name" value="GRH_CP2_DB"/>
    <property type="match status" value="1"/>
</dbReference>
<keyword evidence="9" id="KW-1185">Reference proteome</keyword>
<feature type="compositionally biased region" description="Low complexity" evidence="6">
    <location>
        <begin position="135"/>
        <end position="147"/>
    </location>
</feature>
<feature type="compositionally biased region" description="Low complexity" evidence="6">
    <location>
        <begin position="64"/>
        <end position="82"/>
    </location>
</feature>
<dbReference type="GO" id="GO:0001228">
    <property type="term" value="F:DNA-binding transcription activator activity, RNA polymerase II-specific"/>
    <property type="evidence" value="ECO:0007669"/>
    <property type="project" value="TreeGrafter"/>
</dbReference>
<feature type="compositionally biased region" description="Gly residues" evidence="6">
    <location>
        <begin position="424"/>
        <end position="442"/>
    </location>
</feature>
<dbReference type="GO" id="GO:0005634">
    <property type="term" value="C:nucleus"/>
    <property type="evidence" value="ECO:0007669"/>
    <property type="project" value="UniProtKB-SubCell"/>
</dbReference>
<comment type="subcellular location">
    <subcellularLocation>
        <location evidence="1">Nucleus</location>
    </subcellularLocation>
</comment>
<dbReference type="InterPro" id="IPR057520">
    <property type="entry name" value="GRHL1/CP2_C"/>
</dbReference>
<evidence type="ECO:0000256" key="6">
    <source>
        <dbReference type="SAM" id="MobiDB-lite"/>
    </source>
</evidence>
<dbReference type="InterPro" id="IPR007604">
    <property type="entry name" value="CP2"/>
</dbReference>
<feature type="compositionally biased region" description="Low complexity" evidence="6">
    <location>
        <begin position="475"/>
        <end position="518"/>
    </location>
</feature>
<dbReference type="InterPro" id="IPR040167">
    <property type="entry name" value="TF_CP2-like"/>
</dbReference>
<evidence type="ECO:0000256" key="1">
    <source>
        <dbReference type="ARBA" id="ARBA00004123"/>
    </source>
</evidence>
<feature type="non-terminal residue" evidence="8">
    <location>
        <position position="674"/>
    </location>
</feature>
<feature type="compositionally biased region" description="Gly residues" evidence="6">
    <location>
        <begin position="112"/>
        <end position="122"/>
    </location>
</feature>
<keyword evidence="5" id="KW-0539">Nucleus</keyword>
<dbReference type="Pfam" id="PF04516">
    <property type="entry name" value="CP2"/>
    <property type="match status" value="1"/>
</dbReference>
<proteinExistence type="predicted"/>
<keyword evidence="3" id="KW-0238">DNA-binding</keyword>
<organism evidence="8 9">
    <name type="scientific">Dissophora globulifera</name>
    <dbReference type="NCBI Taxonomy" id="979702"/>
    <lineage>
        <taxon>Eukaryota</taxon>
        <taxon>Fungi</taxon>
        <taxon>Fungi incertae sedis</taxon>
        <taxon>Mucoromycota</taxon>
        <taxon>Mortierellomycotina</taxon>
        <taxon>Mortierellomycetes</taxon>
        <taxon>Mortierellales</taxon>
        <taxon>Mortierellaceae</taxon>
        <taxon>Dissophora</taxon>
    </lineage>
</organism>
<evidence type="ECO:0000256" key="2">
    <source>
        <dbReference type="ARBA" id="ARBA00023015"/>
    </source>
</evidence>
<feature type="region of interest" description="Disordered" evidence="6">
    <location>
        <begin position="1"/>
        <end position="156"/>
    </location>
</feature>
<evidence type="ECO:0000313" key="9">
    <source>
        <dbReference type="Proteomes" id="UP000738325"/>
    </source>
</evidence>
<evidence type="ECO:0000313" key="8">
    <source>
        <dbReference type="EMBL" id="KAG0326765.1"/>
    </source>
</evidence>
<dbReference type="AlphaFoldDB" id="A0A9P6UZ40"/>
<evidence type="ECO:0000256" key="3">
    <source>
        <dbReference type="ARBA" id="ARBA00023125"/>
    </source>
</evidence>
<reference evidence="8" key="1">
    <citation type="journal article" date="2020" name="Fungal Divers.">
        <title>Resolving the Mortierellaceae phylogeny through synthesis of multi-gene phylogenetics and phylogenomics.</title>
        <authorList>
            <person name="Vandepol N."/>
            <person name="Liber J."/>
            <person name="Desiro A."/>
            <person name="Na H."/>
            <person name="Kennedy M."/>
            <person name="Barry K."/>
            <person name="Grigoriev I.V."/>
            <person name="Miller A.N."/>
            <person name="O'Donnell K."/>
            <person name="Stajich J.E."/>
            <person name="Bonito G."/>
        </authorList>
    </citation>
    <scope>NUCLEOTIDE SEQUENCE</scope>
    <source>
        <strain evidence="8">REB-010B</strain>
    </source>
</reference>
<sequence length="674" mass="72587">DYHSQGSHPRQGNPQQQLQQQPPQQRHPNAPYPQQQQQQPRSSNSPPSGSQYGIGTGPQDMTRQSHYSQHQQPQPQHSLQQPGFDGYNHPAQQNPQQHYQDPGRSQPQHYGQGHGQSQGQGSQGQYAQDPKDHGAGSASSASATGSSPPRSENDSNLRFRITLEAQTAAMQRQDETPVTYLNKGQFYTIGLEDTEEYDGEITSVIKVTFHDGSHRRLAARYWSFWLSQQPNPKTARALDIEKASSSGMLEVQSKTFDRISFKWNGRAGAKLMVRFNCLSTDFSRIKGVKGIPLRVHMDTLLEGIGGHSADGSTKRSGSGSGPGAIDSSAAMERSFAKIKLFRDKGAERKNKDDHKHLEKMWDKMRGKNADTNPLVNMLAPVQSVSLFSECMDHPEGSGEEETLDLSETLAYDPETDASESGAVSGSGGGGSSATGDGSGGTIGDSSNSSNVNAGSSGEHSGSSGPVTKKRRRATENGGNNNTAGYSNGISNQSNSNGNSNSQNNNSNGSGNNNSSANQHGIYDSHQSQVGFASSAASALALSTAVSAAPAGLGGGSGANSSSSSDLLLDRDPSYVPQARKKRPVLCLYIKIGGESVYRAVYLEKYTLADLIQKLSEKLEIQSSTISSVYRKTIKKELMVRVDDAMVAQMTDELDMVVEYEFNQQDGNVVLTLKY</sequence>
<evidence type="ECO:0000259" key="7">
    <source>
        <dbReference type="PROSITE" id="PS51968"/>
    </source>
</evidence>
<accession>A0A9P6UZ40</accession>
<feature type="compositionally biased region" description="Low complexity" evidence="6">
    <location>
        <begin position="443"/>
        <end position="464"/>
    </location>
</feature>
<dbReference type="PANTHER" id="PTHR11037">
    <property type="entry name" value="TRANSCRIPTION FACTOR CP2"/>
    <property type="match status" value="1"/>
</dbReference>
<feature type="compositionally biased region" description="Polar residues" evidence="6">
    <location>
        <begin position="90"/>
        <end position="107"/>
    </location>
</feature>
<dbReference type="GO" id="GO:0000978">
    <property type="term" value="F:RNA polymerase II cis-regulatory region sequence-specific DNA binding"/>
    <property type="evidence" value="ECO:0007669"/>
    <property type="project" value="TreeGrafter"/>
</dbReference>
<gene>
    <name evidence="8" type="primary">GRHL1</name>
    <name evidence="8" type="ORF">BGZ99_009064</name>
</gene>
<dbReference type="Pfam" id="PF25416">
    <property type="entry name" value="GRHL1_C"/>
    <property type="match status" value="1"/>
</dbReference>
<evidence type="ECO:0000256" key="5">
    <source>
        <dbReference type="ARBA" id="ARBA00023242"/>
    </source>
</evidence>
<comment type="caution">
    <text evidence="8">The sequence shown here is derived from an EMBL/GenBank/DDBJ whole genome shotgun (WGS) entry which is preliminary data.</text>
</comment>